<sequence>MSQHLGEIKTHYKSYKAGKHWVYASIVVVAFGLGMVAAPSAHAATTVDPTDKTEVVTSEATKEQSVAKLGATEEQTPSSVDHESITPKKVTTPEKTTTPTPTVKTTEDPKPVTPAPDNSGVKVDTEKTEKAPTPKPAVRPQSRMMATPVVGTPAADVPADTSIDSWMPNKTLQKIVLMDLQAQNKDHTWASVNDITQDDMLLLTTLQANGGPVANGMNTYIDGHTAFSLEGLQYAKNLTYLDLEGHDGVPGMMRGDIVDLSPIKDLTKLTGVNVQFNRIQDISPLENLTNLTELHLAYNSIVDFTPYSKFKKLWIYSTGGQQLILPPIALKSGEDYHMAISPSTPTGKVDLTPYTDEHYDEQASWLAGNPMSFGWRIYFTAGDATSDGNGGLNFTNIPTQKPGITVYPDADWVKIYPMDNYYYMIGQYNQGDYNLMVIQPYTTAVAAADVTVSYQDESGKTISPTTTLAQGSVGDAYTTTPLDISGYKLLTTPDNAKGVYGTDPINVIYTYKAVEKPVDPTPTPTETGTVTVISVDQSGKVLSQTTQTGTVGDSFAVTAPEISGYQVTGNSSATGTYTAAGQTVTFTYAKVTTGGGGATVNPEPEKPVKPGKPGQPSKKPTTSGGAAAKVVTAAKTPATGSHATDLVAPVQIVTAEKTLPQTNESAISPLLGLLLLVGSSVTGLFFRRKRN</sequence>
<name>A0A0R2LZ73_9LACO</name>
<dbReference type="Pfam" id="PF19258">
    <property type="entry name" value="KxYKxGKxW_sig"/>
    <property type="match status" value="1"/>
</dbReference>
<evidence type="ECO:0000256" key="3">
    <source>
        <dbReference type="ARBA" id="ARBA00022614"/>
    </source>
</evidence>
<feature type="transmembrane region" description="Helical" evidence="8">
    <location>
        <begin position="21"/>
        <end position="41"/>
    </location>
</feature>
<dbReference type="NCBIfam" id="TIGR03715">
    <property type="entry name" value="KxYKxGKxW"/>
    <property type="match status" value="1"/>
</dbReference>
<dbReference type="SUPFAM" id="SSF52058">
    <property type="entry name" value="L domain-like"/>
    <property type="match status" value="1"/>
</dbReference>
<reference evidence="10 11" key="1">
    <citation type="journal article" date="2015" name="Genome Announc.">
        <title>Expanding the biotechnology potential of lactobacilli through comparative genomics of 213 strains and associated genera.</title>
        <authorList>
            <person name="Sun Z."/>
            <person name="Harris H.M."/>
            <person name="McCann A."/>
            <person name="Guo C."/>
            <person name="Argimon S."/>
            <person name="Zhang W."/>
            <person name="Yang X."/>
            <person name="Jeffery I.B."/>
            <person name="Cooney J.C."/>
            <person name="Kagawa T.F."/>
            <person name="Liu W."/>
            <person name="Song Y."/>
            <person name="Salvetti E."/>
            <person name="Wrobel A."/>
            <person name="Rasinkangas P."/>
            <person name="Parkhill J."/>
            <person name="Rea M.C."/>
            <person name="O'Sullivan O."/>
            <person name="Ritari J."/>
            <person name="Douillard F.P."/>
            <person name="Paul Ross R."/>
            <person name="Yang R."/>
            <person name="Briner A.E."/>
            <person name="Felis G.E."/>
            <person name="de Vos W.M."/>
            <person name="Barrangou R."/>
            <person name="Klaenhammer T.R."/>
            <person name="Caufield P.W."/>
            <person name="Cui Y."/>
            <person name="Zhang H."/>
            <person name="O'Toole P.W."/>
        </authorList>
    </citation>
    <scope>NUCLEOTIDE SEQUENCE [LARGE SCALE GENOMIC DNA]</scope>
    <source>
        <strain evidence="10 11">DSM 22467</strain>
    </source>
</reference>
<dbReference type="InterPro" id="IPR025875">
    <property type="entry name" value="Leu-rich_rpt_4"/>
</dbReference>
<gene>
    <name evidence="10" type="ORF">IV54_GL001802</name>
</gene>
<feature type="region of interest" description="Disordered" evidence="7">
    <location>
        <begin position="595"/>
        <end position="627"/>
    </location>
</feature>
<keyword evidence="5" id="KW-0677">Repeat</keyword>
<dbReference type="InterPro" id="IPR022263">
    <property type="entry name" value="KxYKxGKxW"/>
</dbReference>
<keyword evidence="3" id="KW-0433">Leucine-rich repeat</keyword>
<dbReference type="Pfam" id="PF12799">
    <property type="entry name" value="LRR_4"/>
    <property type="match status" value="1"/>
</dbReference>
<dbReference type="InterPro" id="IPR050836">
    <property type="entry name" value="SDS22/Internalin_LRR"/>
</dbReference>
<dbReference type="NCBIfam" id="TIGR01167">
    <property type="entry name" value="LPXTG_anchor"/>
    <property type="match status" value="1"/>
</dbReference>
<feature type="region of interest" description="Disordered" evidence="7">
    <location>
        <begin position="41"/>
        <end position="140"/>
    </location>
</feature>
<dbReference type="InterPro" id="IPR009459">
    <property type="entry name" value="MucBP_dom"/>
</dbReference>
<evidence type="ECO:0000256" key="4">
    <source>
        <dbReference type="ARBA" id="ARBA00022729"/>
    </source>
</evidence>
<dbReference type="Proteomes" id="UP000051906">
    <property type="component" value="Unassembled WGS sequence"/>
</dbReference>
<feature type="domain" description="Gram-positive cocci surface proteins LPxTG" evidence="9">
    <location>
        <begin position="659"/>
        <end position="691"/>
    </location>
</feature>
<dbReference type="Gene3D" id="3.10.20.320">
    <property type="entry name" value="Putative peptidoglycan bound protein (lpxtg motif)"/>
    <property type="match status" value="2"/>
</dbReference>
<accession>A0A0R2LZ73</accession>
<dbReference type="PROSITE" id="PS50847">
    <property type="entry name" value="GRAM_POS_ANCHORING"/>
    <property type="match status" value="1"/>
</dbReference>
<dbReference type="PROSITE" id="PS51450">
    <property type="entry name" value="LRR"/>
    <property type="match status" value="2"/>
</dbReference>
<evidence type="ECO:0000256" key="8">
    <source>
        <dbReference type="SAM" id="Phobius"/>
    </source>
</evidence>
<keyword evidence="8" id="KW-0812">Transmembrane</keyword>
<dbReference type="EMBL" id="JQCA01000048">
    <property type="protein sequence ID" value="KRO03955.1"/>
    <property type="molecule type" value="Genomic_DNA"/>
</dbReference>
<keyword evidence="2" id="KW-0964">Secreted</keyword>
<keyword evidence="11" id="KW-1185">Reference proteome</keyword>
<evidence type="ECO:0000259" key="9">
    <source>
        <dbReference type="PROSITE" id="PS50847"/>
    </source>
</evidence>
<feature type="compositionally biased region" description="Basic and acidic residues" evidence="7">
    <location>
        <begin position="123"/>
        <end position="132"/>
    </location>
</feature>
<keyword evidence="4" id="KW-0732">Signal</keyword>
<keyword evidence="6" id="KW-0572">Peptidoglycan-anchor</keyword>
<dbReference type="Pfam" id="PF06458">
    <property type="entry name" value="MucBP"/>
    <property type="match status" value="2"/>
</dbReference>
<feature type="transmembrane region" description="Helical" evidence="8">
    <location>
        <begin position="666"/>
        <end position="686"/>
    </location>
</feature>
<evidence type="ECO:0000256" key="1">
    <source>
        <dbReference type="ARBA" id="ARBA00022512"/>
    </source>
</evidence>
<keyword evidence="8" id="KW-0472">Membrane</keyword>
<evidence type="ECO:0000256" key="2">
    <source>
        <dbReference type="ARBA" id="ARBA00022525"/>
    </source>
</evidence>
<dbReference type="PANTHER" id="PTHR46652:SF3">
    <property type="entry name" value="LEUCINE-RICH REPEAT-CONTAINING PROTEIN 9"/>
    <property type="match status" value="1"/>
</dbReference>
<protein>
    <submittedName>
        <fullName evidence="10">Cell surface protein, gy family</fullName>
    </submittedName>
</protein>
<dbReference type="STRING" id="616990.IV54_GL001802"/>
<evidence type="ECO:0000313" key="10">
    <source>
        <dbReference type="EMBL" id="KRO03955.1"/>
    </source>
</evidence>
<organism evidence="10 11">
    <name type="scientific">Levilactobacillus paucivorans</name>
    <dbReference type="NCBI Taxonomy" id="616990"/>
    <lineage>
        <taxon>Bacteria</taxon>
        <taxon>Bacillati</taxon>
        <taxon>Bacillota</taxon>
        <taxon>Bacilli</taxon>
        <taxon>Lactobacillales</taxon>
        <taxon>Lactobacillaceae</taxon>
        <taxon>Levilactobacillus</taxon>
    </lineage>
</organism>
<keyword evidence="8" id="KW-1133">Transmembrane helix</keyword>
<evidence type="ECO:0000313" key="11">
    <source>
        <dbReference type="Proteomes" id="UP000051906"/>
    </source>
</evidence>
<dbReference type="InterPro" id="IPR019931">
    <property type="entry name" value="LPXTG_anchor"/>
</dbReference>
<feature type="compositionally biased region" description="Low complexity" evidence="7">
    <location>
        <begin position="87"/>
        <end position="104"/>
    </location>
</feature>
<comment type="caution">
    <text evidence="10">The sequence shown here is derived from an EMBL/GenBank/DDBJ whole genome shotgun (WGS) entry which is preliminary data.</text>
</comment>
<dbReference type="PANTHER" id="PTHR46652">
    <property type="entry name" value="LEUCINE-RICH REPEAT AND IQ DOMAIN-CONTAINING PROTEIN 1-RELATED"/>
    <property type="match status" value="1"/>
</dbReference>
<keyword evidence="1" id="KW-0134">Cell wall</keyword>
<evidence type="ECO:0000256" key="7">
    <source>
        <dbReference type="SAM" id="MobiDB-lite"/>
    </source>
</evidence>
<dbReference type="PATRIC" id="fig|616990.3.peg.1912"/>
<feature type="compositionally biased region" description="Low complexity" evidence="7">
    <location>
        <begin position="611"/>
        <end position="627"/>
    </location>
</feature>
<dbReference type="RefSeq" id="WP_057878265.1">
    <property type="nucleotide sequence ID" value="NZ_JQCA01000048.1"/>
</dbReference>
<dbReference type="Gene3D" id="3.80.10.10">
    <property type="entry name" value="Ribonuclease Inhibitor"/>
    <property type="match status" value="1"/>
</dbReference>
<dbReference type="InterPro" id="IPR032675">
    <property type="entry name" value="LRR_dom_sf"/>
</dbReference>
<dbReference type="AlphaFoldDB" id="A0A0R2LZ73"/>
<proteinExistence type="predicted"/>
<dbReference type="InterPro" id="IPR001611">
    <property type="entry name" value="Leu-rich_rpt"/>
</dbReference>
<evidence type="ECO:0000256" key="5">
    <source>
        <dbReference type="ARBA" id="ARBA00022737"/>
    </source>
</evidence>
<evidence type="ECO:0000256" key="6">
    <source>
        <dbReference type="ARBA" id="ARBA00023088"/>
    </source>
</evidence>